<keyword evidence="2" id="KW-0539">Nucleus</keyword>
<feature type="DNA-binding region" description="Fork-head" evidence="2">
    <location>
        <begin position="88"/>
        <end position="151"/>
    </location>
</feature>
<comment type="subcellular location">
    <subcellularLocation>
        <location evidence="2">Nucleus</location>
    </subcellularLocation>
</comment>
<dbReference type="GO" id="GO:0043565">
    <property type="term" value="F:sequence-specific DNA binding"/>
    <property type="evidence" value="ECO:0007669"/>
    <property type="project" value="InterPro"/>
</dbReference>
<evidence type="ECO:0000256" key="2">
    <source>
        <dbReference type="PROSITE-ProRule" id="PRU00089"/>
    </source>
</evidence>
<dbReference type="SUPFAM" id="SSF46785">
    <property type="entry name" value="Winged helix' DNA-binding domain"/>
    <property type="match status" value="1"/>
</dbReference>
<evidence type="ECO:0000259" key="3">
    <source>
        <dbReference type="PROSITE" id="PS50039"/>
    </source>
</evidence>
<dbReference type="Pfam" id="PF00250">
    <property type="entry name" value="Forkhead"/>
    <property type="match status" value="1"/>
</dbReference>
<protein>
    <submittedName>
        <fullName evidence="4">Fork-head domain-containing protein</fullName>
    </submittedName>
</protein>
<accession>A0A183J3Y2</accession>
<dbReference type="AlphaFoldDB" id="A0A183J3Y2"/>
<reference evidence="4" key="1">
    <citation type="submission" date="2016-06" db="UniProtKB">
        <authorList>
            <consortium name="WormBaseParasite"/>
        </authorList>
    </citation>
    <scope>IDENTIFICATION</scope>
</reference>
<dbReference type="SMART" id="SM00339">
    <property type="entry name" value="FH"/>
    <property type="match status" value="1"/>
</dbReference>
<sequence length="168" mass="19097">LAYREYLLVSKHKHILPSSSLLRRHQRNSGSRDTSSVHGPCFLATDNDLQCLDWLHSFTFTLPVCDTPVSFVGLSDDETCLSSVPSTHRPCRIGCMIFRAIESSPYQALPLCEIYDLLRSQADGYSQGSARFQNHVRHVLSDSCCFVRLKRFKLGTVGTQLFSFIRYF</sequence>
<name>A0A183J3Y2_9BILA</name>
<evidence type="ECO:0000313" key="4">
    <source>
        <dbReference type="WBParaSite" id="SBAD_0001095001-mRNA-1"/>
    </source>
</evidence>
<dbReference type="PROSITE" id="PS50039">
    <property type="entry name" value="FORK_HEAD_3"/>
    <property type="match status" value="1"/>
</dbReference>
<dbReference type="GO" id="GO:0005634">
    <property type="term" value="C:nucleus"/>
    <property type="evidence" value="ECO:0007669"/>
    <property type="project" value="UniProtKB-SubCell"/>
</dbReference>
<dbReference type="InterPro" id="IPR001766">
    <property type="entry name" value="Fork_head_dom"/>
</dbReference>
<feature type="domain" description="Fork-head" evidence="3">
    <location>
        <begin position="88"/>
        <end position="151"/>
    </location>
</feature>
<proteinExistence type="predicted"/>
<evidence type="ECO:0000256" key="1">
    <source>
        <dbReference type="ARBA" id="ARBA00023125"/>
    </source>
</evidence>
<dbReference type="GO" id="GO:0003700">
    <property type="term" value="F:DNA-binding transcription factor activity"/>
    <property type="evidence" value="ECO:0007669"/>
    <property type="project" value="InterPro"/>
</dbReference>
<organism evidence="4">
    <name type="scientific">Soboliphyme baturini</name>
    <dbReference type="NCBI Taxonomy" id="241478"/>
    <lineage>
        <taxon>Eukaryota</taxon>
        <taxon>Metazoa</taxon>
        <taxon>Ecdysozoa</taxon>
        <taxon>Nematoda</taxon>
        <taxon>Enoplea</taxon>
        <taxon>Dorylaimia</taxon>
        <taxon>Dioctophymatida</taxon>
        <taxon>Dioctophymatoidea</taxon>
        <taxon>Soboliphymatidae</taxon>
        <taxon>Soboliphyme</taxon>
    </lineage>
</organism>
<dbReference type="InterPro" id="IPR036388">
    <property type="entry name" value="WH-like_DNA-bd_sf"/>
</dbReference>
<dbReference type="WBParaSite" id="SBAD_0001095001-mRNA-1">
    <property type="protein sequence ID" value="SBAD_0001095001-mRNA-1"/>
    <property type="gene ID" value="SBAD_0001095001"/>
</dbReference>
<dbReference type="Gene3D" id="1.10.10.10">
    <property type="entry name" value="Winged helix-like DNA-binding domain superfamily/Winged helix DNA-binding domain"/>
    <property type="match status" value="1"/>
</dbReference>
<dbReference type="InterPro" id="IPR036390">
    <property type="entry name" value="WH_DNA-bd_sf"/>
</dbReference>
<keyword evidence="1 2" id="KW-0238">DNA-binding</keyword>